<organism evidence="1 2">
    <name type="scientific">Prunus yedoensis var. nudiflora</name>
    <dbReference type="NCBI Taxonomy" id="2094558"/>
    <lineage>
        <taxon>Eukaryota</taxon>
        <taxon>Viridiplantae</taxon>
        <taxon>Streptophyta</taxon>
        <taxon>Embryophyta</taxon>
        <taxon>Tracheophyta</taxon>
        <taxon>Spermatophyta</taxon>
        <taxon>Magnoliopsida</taxon>
        <taxon>eudicotyledons</taxon>
        <taxon>Gunneridae</taxon>
        <taxon>Pentapetalae</taxon>
        <taxon>rosids</taxon>
        <taxon>fabids</taxon>
        <taxon>Rosales</taxon>
        <taxon>Rosaceae</taxon>
        <taxon>Amygdaloideae</taxon>
        <taxon>Amygdaleae</taxon>
        <taxon>Prunus</taxon>
    </lineage>
</organism>
<evidence type="ECO:0000313" key="1">
    <source>
        <dbReference type="EMBL" id="PQM39005.1"/>
    </source>
</evidence>
<name>A0A314UN89_PRUYE</name>
<dbReference type="Proteomes" id="UP000250321">
    <property type="component" value="Unassembled WGS sequence"/>
</dbReference>
<comment type="caution">
    <text evidence="1">The sequence shown here is derived from an EMBL/GenBank/DDBJ whole genome shotgun (WGS) entry which is preliminary data.</text>
</comment>
<accession>A0A314UN89</accession>
<reference evidence="1 2" key="1">
    <citation type="submission" date="2018-02" db="EMBL/GenBank/DDBJ databases">
        <title>Draft genome of wild Prunus yedoensis var. nudiflora.</title>
        <authorList>
            <person name="Baek S."/>
            <person name="Kim J.-H."/>
            <person name="Choi K."/>
            <person name="Kim G.-B."/>
            <person name="Cho A."/>
            <person name="Jang H."/>
            <person name="Shin C.-H."/>
            <person name="Yu H.-J."/>
            <person name="Mun J.-H."/>
        </authorList>
    </citation>
    <scope>NUCLEOTIDE SEQUENCE [LARGE SCALE GENOMIC DNA]</scope>
    <source>
        <strain evidence="2">cv. Jeju island</strain>
        <tissue evidence="1">Leaf</tissue>
    </source>
</reference>
<protein>
    <submittedName>
        <fullName evidence="1">Uncharacterized protein</fullName>
    </submittedName>
</protein>
<dbReference type="AlphaFoldDB" id="A0A314UN89"/>
<keyword evidence="2" id="KW-1185">Reference proteome</keyword>
<evidence type="ECO:0000313" key="2">
    <source>
        <dbReference type="Proteomes" id="UP000250321"/>
    </source>
</evidence>
<gene>
    <name evidence="1" type="ORF">Pyn_01102</name>
</gene>
<proteinExistence type="predicted"/>
<dbReference type="EMBL" id="PJQY01003255">
    <property type="protein sequence ID" value="PQM39005.1"/>
    <property type="molecule type" value="Genomic_DNA"/>
</dbReference>
<sequence>MYFFFLRSEDQLGGLDGMLLRPYGAAGAISDERRCQLRRLLVATATTPFCLCSSRSGCWTATFAKVSQLGRAASPAIGASGHRRMVASAAMVAGRDPLFL</sequence>